<dbReference type="GO" id="GO:0003746">
    <property type="term" value="F:translation elongation factor activity"/>
    <property type="evidence" value="ECO:0007669"/>
    <property type="project" value="UniProtKB-UniRule"/>
</dbReference>
<geneLocation type="plastid" evidence="7"/>
<evidence type="ECO:0000256" key="3">
    <source>
        <dbReference type="ARBA" id="ARBA00022917"/>
    </source>
</evidence>
<keyword evidence="2 4" id="KW-0251">Elongation factor</keyword>
<keyword evidence="7" id="KW-0934">Plastid</keyword>
<organism evidence="7">
    <name type="scientific">Apophlaea sinclairii</name>
    <dbReference type="NCBI Taxonomy" id="212746"/>
    <lineage>
        <taxon>Eukaryota</taxon>
        <taxon>Rhodophyta</taxon>
        <taxon>Florideophyceae</taxon>
        <taxon>Hildenbrandiophycidae</taxon>
        <taxon>Hildenbrandiales</taxon>
        <taxon>Hildenbrandiaceae</taxon>
        <taxon>Apophlaea</taxon>
    </lineage>
</organism>
<proteinExistence type="inferred from homology"/>
<dbReference type="PANTHER" id="PTHR11741">
    <property type="entry name" value="ELONGATION FACTOR TS"/>
    <property type="match status" value="1"/>
</dbReference>
<dbReference type="InterPro" id="IPR018101">
    <property type="entry name" value="Transl_elong_Ts_CS"/>
</dbReference>
<comment type="similarity">
    <text evidence="1 4">Belongs to the EF-Ts family.</text>
</comment>
<accession>A0A1C9CBH1</accession>
<dbReference type="Gene3D" id="3.30.479.20">
    <property type="entry name" value="Elongation factor Ts, dimerisation domain"/>
    <property type="match status" value="1"/>
</dbReference>
<evidence type="ECO:0000313" key="7">
    <source>
        <dbReference type="EMBL" id="AOM65731.1"/>
    </source>
</evidence>
<dbReference type="CDD" id="cd14275">
    <property type="entry name" value="UBA_EF-Ts"/>
    <property type="match status" value="1"/>
</dbReference>
<dbReference type="InterPro" id="IPR014039">
    <property type="entry name" value="Transl_elong_EFTs/EF1B_dimer"/>
</dbReference>
<dbReference type="GeneID" id="29072967"/>
<protein>
    <recommendedName>
        <fullName evidence="5">Elongation factor Ts, mitochondrial</fullName>
        <shortName evidence="5">EF-Ts</shortName>
        <shortName evidence="5">EF-TsMt</shortName>
    </recommendedName>
</protein>
<dbReference type="RefSeq" id="YP_009296591.1">
    <property type="nucleotide sequence ID" value="NC_031172.1"/>
</dbReference>
<sequence>MIRMQISAKDVKELRKKTGAGMMACKQALQASNGNIDIAVKDLQRKGTIIANRKANRLTVQGLIESYIHLGAKIGVLVELNCETDFVARRLEFQVLAKNLAMQIAASPGIRYIDKTDIPEEVFNNERKAEVERHDRVNKPETIKQQVVNGKIAKKLSELTLLAQPFIKNSEITIDDLIKKHISLLGENIKVRRFVRFALGDITS</sequence>
<evidence type="ECO:0000256" key="1">
    <source>
        <dbReference type="ARBA" id="ARBA00005532"/>
    </source>
</evidence>
<dbReference type="FunFam" id="1.10.8.10:FF:000001">
    <property type="entry name" value="Elongation factor Ts"/>
    <property type="match status" value="1"/>
</dbReference>
<dbReference type="HAMAP" id="MF_00050">
    <property type="entry name" value="EF_Ts"/>
    <property type="match status" value="1"/>
</dbReference>
<dbReference type="PROSITE" id="PS01126">
    <property type="entry name" value="EF_TS_1"/>
    <property type="match status" value="1"/>
</dbReference>
<keyword evidence="4" id="KW-0963">Cytoplasm</keyword>
<evidence type="ECO:0000259" key="6">
    <source>
        <dbReference type="Pfam" id="PF00889"/>
    </source>
</evidence>
<dbReference type="SUPFAM" id="SSF54713">
    <property type="entry name" value="Elongation factor Ts (EF-Ts), dimerisation domain"/>
    <property type="match status" value="1"/>
</dbReference>
<dbReference type="PROSITE" id="PS01127">
    <property type="entry name" value="EF_TS_2"/>
    <property type="match status" value="1"/>
</dbReference>
<dbReference type="Gene3D" id="1.10.286.20">
    <property type="match status" value="1"/>
</dbReference>
<dbReference type="EMBL" id="KX284716">
    <property type="protein sequence ID" value="AOM65731.1"/>
    <property type="molecule type" value="Genomic_DNA"/>
</dbReference>
<dbReference type="InterPro" id="IPR036402">
    <property type="entry name" value="EF-Ts_dimer_sf"/>
</dbReference>
<feature type="domain" description="Translation elongation factor EFTs/EF1B dimerisation" evidence="6">
    <location>
        <begin position="45"/>
        <end position="200"/>
    </location>
</feature>
<evidence type="ECO:0000256" key="5">
    <source>
        <dbReference type="HAMAP-Rule" id="MF_03135"/>
    </source>
</evidence>
<gene>
    <name evidence="7" type="primary">tsf</name>
    <name evidence="7" type="ORF">Apop_041</name>
</gene>
<dbReference type="GO" id="GO:0005739">
    <property type="term" value="C:mitochondrion"/>
    <property type="evidence" value="ECO:0007669"/>
    <property type="project" value="UniProtKB-SubCell"/>
</dbReference>
<comment type="function">
    <text evidence="4">Associates with the EF-Tu.GDP complex and induces the exchange of GDP to GTP. It remains bound to the aminoacyl-tRNA.EF-Tu.GTP complex up to the GTP hydrolysis stage on the ribosome.</text>
</comment>
<evidence type="ECO:0000256" key="2">
    <source>
        <dbReference type="ARBA" id="ARBA00022768"/>
    </source>
</evidence>
<dbReference type="InterPro" id="IPR001816">
    <property type="entry name" value="Transl_elong_EFTs/EF1B"/>
</dbReference>
<dbReference type="Pfam" id="PF00889">
    <property type="entry name" value="EF_TS"/>
    <property type="match status" value="1"/>
</dbReference>
<dbReference type="SUPFAM" id="SSF46934">
    <property type="entry name" value="UBA-like"/>
    <property type="match status" value="1"/>
</dbReference>
<keyword evidence="5" id="KW-0496">Mitochondrion</keyword>
<dbReference type="PANTHER" id="PTHR11741:SF0">
    <property type="entry name" value="ELONGATION FACTOR TS, MITOCHONDRIAL"/>
    <property type="match status" value="1"/>
</dbReference>
<name>A0A1C9CBH1_9FLOR</name>
<comment type="subcellular location">
    <subcellularLocation>
        <location evidence="4">Cytoplasm</location>
    </subcellularLocation>
    <subcellularLocation>
        <location evidence="5">Mitochondrion</location>
    </subcellularLocation>
</comment>
<dbReference type="Gene3D" id="1.10.8.10">
    <property type="entry name" value="DNA helicase RuvA subunit, C-terminal domain"/>
    <property type="match status" value="1"/>
</dbReference>
<keyword evidence="3 4" id="KW-0648">Protein biosynthesis</keyword>
<reference evidence="7" key="1">
    <citation type="journal article" date="2016" name="BMC Biol.">
        <title>Parallel evolution of highly conserved plastid genome architecture in red seaweeds and seed plants.</title>
        <authorList>
            <person name="Lee J."/>
            <person name="Cho C.H."/>
            <person name="Park S.I."/>
            <person name="Choi J.W."/>
            <person name="Song H.S."/>
            <person name="West J.A."/>
            <person name="Bhattacharya D."/>
            <person name="Yoon H.S."/>
        </authorList>
    </citation>
    <scope>NUCLEOTIDE SEQUENCE</scope>
</reference>
<dbReference type="AlphaFoldDB" id="A0A1C9CBH1"/>
<evidence type="ECO:0000256" key="4">
    <source>
        <dbReference type="HAMAP-Rule" id="MF_00050"/>
    </source>
</evidence>
<dbReference type="InterPro" id="IPR009060">
    <property type="entry name" value="UBA-like_sf"/>
</dbReference>